<dbReference type="SMART" id="SM00014">
    <property type="entry name" value="acidPPc"/>
    <property type="match status" value="1"/>
</dbReference>
<evidence type="ECO:0000256" key="1">
    <source>
        <dbReference type="SAM" id="Phobius"/>
    </source>
</evidence>
<keyword evidence="1" id="KW-0812">Transmembrane</keyword>
<name>A0ABS4MG22_9LACO</name>
<dbReference type="EC" id="3.6.1.27" evidence="3"/>
<dbReference type="CDD" id="cd03392">
    <property type="entry name" value="PAP2_like_2"/>
    <property type="match status" value="1"/>
</dbReference>
<evidence type="ECO:0000259" key="2">
    <source>
        <dbReference type="SMART" id="SM00014"/>
    </source>
</evidence>
<feature type="transmembrane region" description="Helical" evidence="1">
    <location>
        <begin position="60"/>
        <end position="82"/>
    </location>
</feature>
<dbReference type="GO" id="GO:0050380">
    <property type="term" value="F:undecaprenyl-diphosphatase activity"/>
    <property type="evidence" value="ECO:0007669"/>
    <property type="project" value="UniProtKB-EC"/>
</dbReference>
<dbReference type="PANTHER" id="PTHR14969">
    <property type="entry name" value="SPHINGOSINE-1-PHOSPHATE PHOSPHOHYDROLASE"/>
    <property type="match status" value="1"/>
</dbReference>
<dbReference type="Pfam" id="PF01569">
    <property type="entry name" value="PAP2"/>
    <property type="match status" value="1"/>
</dbReference>
<keyword evidence="1" id="KW-1133">Transmembrane helix</keyword>
<keyword evidence="1" id="KW-0472">Membrane</keyword>
<dbReference type="SUPFAM" id="SSF48317">
    <property type="entry name" value="Acid phosphatase/Vanadium-dependent haloperoxidase"/>
    <property type="match status" value="1"/>
</dbReference>
<dbReference type="Gene3D" id="1.20.144.10">
    <property type="entry name" value="Phosphatidic acid phosphatase type 2/haloperoxidase"/>
    <property type="match status" value="2"/>
</dbReference>
<sequence>MIQSYKKHHDPLVIGIIFAIIFTIWAFSIATNQAFIRSFDQAIINIVYNNNKVNLQIARLLTNLGNTSTITIEAIIIFIALLTFKKYPLAFFEAGVMICGNACNWIIKNLVRRSRPSVQHLVHADGFSFPSGHSLGSMTLFGCLFVITLLLVKNKKTKIILNILWCLFPLIIGYTRIYLHVHYPSDVFGGWIEGLAFVLIGYAILLRSYVTKHPQKFY</sequence>
<feature type="transmembrane region" description="Helical" evidence="1">
    <location>
        <begin position="127"/>
        <end position="152"/>
    </location>
</feature>
<proteinExistence type="predicted"/>
<feature type="transmembrane region" description="Helical" evidence="1">
    <location>
        <begin position="12"/>
        <end position="30"/>
    </location>
</feature>
<dbReference type="Proteomes" id="UP001519292">
    <property type="component" value="Unassembled WGS sequence"/>
</dbReference>
<feature type="domain" description="Phosphatidic acid phosphatase type 2/haloperoxidase" evidence="2">
    <location>
        <begin position="86"/>
        <end position="202"/>
    </location>
</feature>
<keyword evidence="4" id="KW-1185">Reference proteome</keyword>
<organism evidence="3 4">
    <name type="scientific">Lactobacillus colini</name>
    <dbReference type="NCBI Taxonomy" id="1819254"/>
    <lineage>
        <taxon>Bacteria</taxon>
        <taxon>Bacillati</taxon>
        <taxon>Bacillota</taxon>
        <taxon>Bacilli</taxon>
        <taxon>Lactobacillales</taxon>
        <taxon>Lactobacillaceae</taxon>
        <taxon>Lactobacillus</taxon>
    </lineage>
</organism>
<comment type="caution">
    <text evidence="3">The sequence shown here is derived from an EMBL/GenBank/DDBJ whole genome shotgun (WGS) entry which is preliminary data.</text>
</comment>
<evidence type="ECO:0000313" key="4">
    <source>
        <dbReference type="Proteomes" id="UP001519292"/>
    </source>
</evidence>
<dbReference type="EMBL" id="JAGGLU010000007">
    <property type="protein sequence ID" value="MBP2058276.1"/>
    <property type="molecule type" value="Genomic_DNA"/>
</dbReference>
<feature type="transmembrane region" description="Helical" evidence="1">
    <location>
        <begin position="191"/>
        <end position="210"/>
    </location>
</feature>
<dbReference type="InterPro" id="IPR000326">
    <property type="entry name" value="PAP2/HPO"/>
</dbReference>
<protein>
    <submittedName>
        <fullName evidence="3">Undecaprenyl-diphosphatase</fullName>
        <ecNumber evidence="3">3.6.1.27</ecNumber>
    </submittedName>
</protein>
<dbReference type="RefSeq" id="WP_245328750.1">
    <property type="nucleotide sequence ID" value="NZ_JAGGLU010000007.1"/>
</dbReference>
<reference evidence="3 4" key="1">
    <citation type="submission" date="2021-03" db="EMBL/GenBank/DDBJ databases">
        <title>Genomic Encyclopedia of Type Strains, Phase IV (KMG-IV): sequencing the most valuable type-strain genomes for metagenomic binning, comparative biology and taxonomic classification.</title>
        <authorList>
            <person name="Goeker M."/>
        </authorList>
    </citation>
    <scope>NUCLEOTIDE SEQUENCE [LARGE SCALE GENOMIC DNA]</scope>
    <source>
        <strain evidence="3 4">DSM 101872</strain>
    </source>
</reference>
<feature type="transmembrane region" description="Helical" evidence="1">
    <location>
        <begin position="159"/>
        <end position="179"/>
    </location>
</feature>
<evidence type="ECO:0000313" key="3">
    <source>
        <dbReference type="EMBL" id="MBP2058276.1"/>
    </source>
</evidence>
<keyword evidence="3" id="KW-0378">Hydrolase</keyword>
<gene>
    <name evidence="3" type="ORF">J2Z60_001453</name>
</gene>
<accession>A0ABS4MG22</accession>
<dbReference type="PANTHER" id="PTHR14969:SF13">
    <property type="entry name" value="AT30094P"/>
    <property type="match status" value="1"/>
</dbReference>
<dbReference type="InterPro" id="IPR036938">
    <property type="entry name" value="PAP2/HPO_sf"/>
</dbReference>